<dbReference type="Proteomes" id="UP000216913">
    <property type="component" value="Unassembled WGS sequence"/>
</dbReference>
<evidence type="ECO:0000259" key="1">
    <source>
        <dbReference type="Pfam" id="PF13614"/>
    </source>
</evidence>
<evidence type="ECO:0000313" key="3">
    <source>
        <dbReference type="Proteomes" id="UP000216913"/>
    </source>
</evidence>
<sequence>MAKVICLFNHKGGVSKTTTAFNLGWMMARMGKKVILADFDPQCNLTGLALELDSDDGDLEDFYSANPPNNVKDGLAPAFESQPRLIAGADCYQVGDNPNLLLLAGHIGLSEYETNLGVAQELSGSLITLRNVPGSLRYLLDRTAEDYHADYILVDMSPSLGPVNQNLLMTCDYFMVPMHPDYFSGMALKSLARTLPKWKHWAETAYRLDILANADYPFPRPHPQFIGTIIQKYRPRGGKASKAFQTWINRLKEDVGNGLLPVLISTGMLDTADYIDKVHQEPYEPIMEVADFNSLIAFSQKHRVPVFEITEKLAEQAGSVWAQTKRNKEAFEAAFRLCAKRVFALTA</sequence>
<dbReference type="Gene3D" id="3.40.50.300">
    <property type="entry name" value="P-loop containing nucleotide triphosphate hydrolases"/>
    <property type="match status" value="1"/>
</dbReference>
<name>A0A261TAG8_9BORD</name>
<comment type="caution">
    <text evidence="2">The sequence shown here is derived from an EMBL/GenBank/DDBJ whole genome shotgun (WGS) entry which is preliminary data.</text>
</comment>
<reference evidence="2 3" key="1">
    <citation type="submission" date="2017-05" db="EMBL/GenBank/DDBJ databases">
        <title>Complete and WGS of Bordetella genogroups.</title>
        <authorList>
            <person name="Spilker T."/>
            <person name="LiPuma J."/>
        </authorList>
    </citation>
    <scope>NUCLEOTIDE SEQUENCE [LARGE SCALE GENOMIC DNA]</scope>
    <source>
        <strain evidence="2 3">AU10456</strain>
    </source>
</reference>
<dbReference type="PANTHER" id="PTHR13696:SF52">
    <property type="entry name" value="PARA FAMILY PROTEIN CT_582"/>
    <property type="match status" value="1"/>
</dbReference>
<dbReference type="CDD" id="cd02042">
    <property type="entry name" value="ParAB_family"/>
    <property type="match status" value="1"/>
</dbReference>
<dbReference type="EMBL" id="NEVP01000011">
    <property type="protein sequence ID" value="OZI46589.1"/>
    <property type="molecule type" value="Genomic_DNA"/>
</dbReference>
<dbReference type="OrthoDB" id="8950613at2"/>
<dbReference type="InterPro" id="IPR027417">
    <property type="entry name" value="P-loop_NTPase"/>
</dbReference>
<dbReference type="Pfam" id="PF13614">
    <property type="entry name" value="AAA_31"/>
    <property type="match status" value="1"/>
</dbReference>
<keyword evidence="3" id="KW-1185">Reference proteome</keyword>
<dbReference type="InterPro" id="IPR050678">
    <property type="entry name" value="DNA_Partitioning_ATPase"/>
</dbReference>
<dbReference type="SUPFAM" id="SSF52540">
    <property type="entry name" value="P-loop containing nucleoside triphosphate hydrolases"/>
    <property type="match status" value="1"/>
</dbReference>
<gene>
    <name evidence="2" type="ORF">CAL25_17965</name>
</gene>
<feature type="domain" description="AAA" evidence="1">
    <location>
        <begin position="2"/>
        <end position="199"/>
    </location>
</feature>
<evidence type="ECO:0000313" key="2">
    <source>
        <dbReference type="EMBL" id="OZI46589.1"/>
    </source>
</evidence>
<protein>
    <recommendedName>
        <fullName evidence="1">AAA domain-containing protein</fullName>
    </recommendedName>
</protein>
<dbReference type="PANTHER" id="PTHR13696">
    <property type="entry name" value="P-LOOP CONTAINING NUCLEOSIDE TRIPHOSPHATE HYDROLASE"/>
    <property type="match status" value="1"/>
</dbReference>
<proteinExistence type="predicted"/>
<dbReference type="InterPro" id="IPR025669">
    <property type="entry name" value="AAA_dom"/>
</dbReference>
<organism evidence="2 3">
    <name type="scientific">Bordetella genomosp. 5</name>
    <dbReference type="NCBI Taxonomy" id="1395608"/>
    <lineage>
        <taxon>Bacteria</taxon>
        <taxon>Pseudomonadati</taxon>
        <taxon>Pseudomonadota</taxon>
        <taxon>Betaproteobacteria</taxon>
        <taxon>Burkholderiales</taxon>
        <taxon>Alcaligenaceae</taxon>
        <taxon>Bordetella</taxon>
    </lineage>
</organism>
<dbReference type="AlphaFoldDB" id="A0A261TAG8"/>
<dbReference type="RefSeq" id="WP_094802354.1">
    <property type="nucleotide sequence ID" value="NZ_NEVP01000011.1"/>
</dbReference>
<accession>A0A261TAG8</accession>